<feature type="compositionally biased region" description="Polar residues" evidence="1">
    <location>
        <begin position="370"/>
        <end position="385"/>
    </location>
</feature>
<evidence type="ECO:0000256" key="1">
    <source>
        <dbReference type="SAM" id="MobiDB-lite"/>
    </source>
</evidence>
<keyword evidence="3" id="KW-1185">Reference proteome</keyword>
<gene>
    <name evidence="2" type="ORF">Fot_33252</name>
</gene>
<reference evidence="3" key="1">
    <citation type="submission" date="2024-07" db="EMBL/GenBank/DDBJ databases">
        <title>Two chromosome-level genome assemblies of Korean endemic species Abeliophyllum distichum and Forsythia ovata (Oleaceae).</title>
        <authorList>
            <person name="Jang H."/>
        </authorList>
    </citation>
    <scope>NUCLEOTIDE SEQUENCE [LARGE SCALE GENOMIC DNA]</scope>
</reference>
<dbReference type="PANTHER" id="PTHR33356:SF5">
    <property type="entry name" value="TIP41-LIKE PROTEIN"/>
    <property type="match status" value="1"/>
</dbReference>
<organism evidence="2 3">
    <name type="scientific">Forsythia ovata</name>
    <dbReference type="NCBI Taxonomy" id="205694"/>
    <lineage>
        <taxon>Eukaryota</taxon>
        <taxon>Viridiplantae</taxon>
        <taxon>Streptophyta</taxon>
        <taxon>Embryophyta</taxon>
        <taxon>Tracheophyta</taxon>
        <taxon>Spermatophyta</taxon>
        <taxon>Magnoliopsida</taxon>
        <taxon>eudicotyledons</taxon>
        <taxon>Gunneridae</taxon>
        <taxon>Pentapetalae</taxon>
        <taxon>asterids</taxon>
        <taxon>lamiids</taxon>
        <taxon>Lamiales</taxon>
        <taxon>Oleaceae</taxon>
        <taxon>Forsythieae</taxon>
        <taxon>Forsythia</taxon>
    </lineage>
</organism>
<sequence length="396" mass="43388">MAEELYDGEFWLPPQFLTDDDLLMDFKRKGNDNFSIGYNGNPFGPNSDLSSPVESVIGSTETESDEDDYLTEVTRKLLQSTLQDSKIPLESPKGRVLSGSPQSTLCGVMGARGSKFGSSRGSPNSVSLVSSPPGVHRNAAADWGMLYEAAGEVARMRLIEEATGFYSGNRGVGGVFGAPKKLNPISVPHENPNHGSGFFPNQAPQHFYRQLQATQFQQLKKQQMMKQQQQGSGVWGQGQGQGQGQGGYPQMVPNVSRNGGERSQGLSTAAWPTLQQSQRQPGTGMRAMFLGDPGTKRERAGTGVFLPRRFGAPTETRKKPGCSTVLLPDRVVQALNLNLDSMDPQPQIHSRGNGNFNTDYDGFKSRNNVATGQQMHSSRRQQVMNQELRLPQEWTY</sequence>
<dbReference type="PANTHER" id="PTHR33356">
    <property type="entry name" value="TIP41-LIKE PROTEIN"/>
    <property type="match status" value="1"/>
</dbReference>
<accession>A0ABD1TA84</accession>
<comment type="caution">
    <text evidence="2">The sequence shown here is derived from an EMBL/GenBank/DDBJ whole genome shotgun (WGS) entry which is preliminary data.</text>
</comment>
<feature type="region of interest" description="Disordered" evidence="1">
    <location>
        <begin position="370"/>
        <end position="396"/>
    </location>
</feature>
<evidence type="ECO:0000313" key="2">
    <source>
        <dbReference type="EMBL" id="KAL2509605.1"/>
    </source>
</evidence>
<protein>
    <submittedName>
        <fullName evidence="2">Uncharacterized protein</fullName>
    </submittedName>
</protein>
<dbReference type="AlphaFoldDB" id="A0ABD1TA84"/>
<name>A0ABD1TA84_9LAMI</name>
<dbReference type="EMBL" id="JBFOLJ010000009">
    <property type="protein sequence ID" value="KAL2509605.1"/>
    <property type="molecule type" value="Genomic_DNA"/>
</dbReference>
<evidence type="ECO:0000313" key="3">
    <source>
        <dbReference type="Proteomes" id="UP001604277"/>
    </source>
</evidence>
<dbReference type="Proteomes" id="UP001604277">
    <property type="component" value="Unassembled WGS sequence"/>
</dbReference>
<proteinExistence type="predicted"/>
<feature type="region of interest" description="Disordered" evidence="1">
    <location>
        <begin position="256"/>
        <end position="285"/>
    </location>
</feature>